<sequence length="887" mass="98736">MSKSSGARNPFTHDEDILLAKYIATHNPGHYGRSGNALYKKLVANEDQRWRWSQRHTWQSWRGRYTDHTDWFDQAIAKYQAKKNVAVEESETSKSTRAAGRSDVKRKRKQQDDDVVETVEVKPEKKRQKIAKTVEERVITTHQESRVDHSESPTHDRGLSKTSPVHGAGIKSEAVKKADVRSQQQVPVEREVKQEGKQRKDGTAREERTGEGTATQAARRVELGIALTNATNGRPLITADIPSKASQVSKLPEDSDAKGKWKEEEEEEDTMVGIAAMQEEERRNIATQAKPTTPTTNVTEEDDPLFTPNGGTNEDAEDEGEVAGQVTSVDEGEPVQEPGSRNGGLYPSLDKLPSPTLPAPMPGSFVSGTSRPPKPKPRKRKSAVDDDPFVSSPAPDSPVNAQVSSQRARKPPTLSQRPFGGTVHYSSPRSKEDGSEHESDGQTDGHWPTIRAKAVESVVGQGELAGQTRELPEDSRQRRLSHREVQTDAEMSVPLASTSRVTLEEINHTGTHQATKRSTESLDLNVMEKRRLKSVDHRRRRMSAMSDFVRTDELSTRNVERLRERFQDGRRHSATGLAARSNSKDSDLRINSLKRGAQSSTRSPPAVSPPFIPYKTLVPPSAVPNEERDLINSLGVSAAIAHLAKMHGFTQEVAWNVWEAAQSIHRTDAVLKGMRQSAEMEGLKLLEEVIDTDRTSASDVPESQPDGDDADDEDGGTSVRPDPDEHRITAESTPAPRRRRKSLPFEYTPIRPGQELENDWQPPPSTRAATLSRLFLLGRWDEALAREQRRASLSSRSLTYTPDLRTSVTKTEPSNDIQMTGVSLGLPSRTQTPAFQWTKKHDDVMFRAGFETETDVFKLESQVGDDRAMRQHFVRLLDILHPTQAAA</sequence>
<dbReference type="EMBL" id="WQMT02000002">
    <property type="protein sequence ID" value="KAG9225693.1"/>
    <property type="molecule type" value="Genomic_DNA"/>
</dbReference>
<keyword evidence="2" id="KW-1185">Reference proteome</keyword>
<dbReference type="Proteomes" id="UP000824881">
    <property type="component" value="Unassembled WGS sequence"/>
</dbReference>
<evidence type="ECO:0000313" key="1">
    <source>
        <dbReference type="EMBL" id="KAG9225693.1"/>
    </source>
</evidence>
<evidence type="ECO:0000313" key="2">
    <source>
        <dbReference type="Proteomes" id="UP000824881"/>
    </source>
</evidence>
<name>A0ACB7J752_PLECO</name>
<protein>
    <submittedName>
        <fullName evidence="1">Uncharacterized protein</fullName>
    </submittedName>
</protein>
<proteinExistence type="predicted"/>
<organism evidence="1 2">
    <name type="scientific">Pleurotus cornucopiae</name>
    <name type="common">Cornucopia mushroom</name>
    <dbReference type="NCBI Taxonomy" id="5321"/>
    <lineage>
        <taxon>Eukaryota</taxon>
        <taxon>Fungi</taxon>
        <taxon>Dikarya</taxon>
        <taxon>Basidiomycota</taxon>
        <taxon>Agaricomycotina</taxon>
        <taxon>Agaricomycetes</taxon>
        <taxon>Agaricomycetidae</taxon>
        <taxon>Agaricales</taxon>
        <taxon>Pleurotineae</taxon>
        <taxon>Pleurotaceae</taxon>
        <taxon>Pleurotus</taxon>
    </lineage>
</organism>
<reference evidence="1 2" key="1">
    <citation type="journal article" date="2021" name="Appl. Environ. Microbiol.">
        <title>Genetic linkage and physical mapping for an oyster mushroom Pleurotus cornucopiae and QTL analysis for the trait cap color.</title>
        <authorList>
            <person name="Zhang Y."/>
            <person name="Gao W."/>
            <person name="Sonnenberg A."/>
            <person name="Chen Q."/>
            <person name="Zhang J."/>
            <person name="Huang C."/>
        </authorList>
    </citation>
    <scope>NUCLEOTIDE SEQUENCE [LARGE SCALE GENOMIC DNA]</scope>
    <source>
        <strain evidence="1">CCMSSC00406</strain>
    </source>
</reference>
<comment type="caution">
    <text evidence="1">The sequence shown here is derived from an EMBL/GenBank/DDBJ whole genome shotgun (WGS) entry which is preliminary data.</text>
</comment>
<gene>
    <name evidence="1" type="ORF">CCMSSC00406_0007550</name>
</gene>
<accession>A0ACB7J752</accession>